<dbReference type="GO" id="GO:0000774">
    <property type="term" value="F:adenyl-nucleotide exchange factor activity"/>
    <property type="evidence" value="ECO:0007669"/>
    <property type="project" value="TreeGrafter"/>
</dbReference>
<feature type="domain" description="BAG" evidence="3">
    <location>
        <begin position="132"/>
        <end position="178"/>
    </location>
</feature>
<name>A0A8S1J410_9CHLO</name>
<organism evidence="4 5">
    <name type="scientific">Ostreobium quekettii</name>
    <dbReference type="NCBI Taxonomy" id="121088"/>
    <lineage>
        <taxon>Eukaryota</taxon>
        <taxon>Viridiplantae</taxon>
        <taxon>Chlorophyta</taxon>
        <taxon>core chlorophytes</taxon>
        <taxon>Ulvophyceae</taxon>
        <taxon>TCBD clade</taxon>
        <taxon>Bryopsidales</taxon>
        <taxon>Ostreobineae</taxon>
        <taxon>Ostreobiaceae</taxon>
        <taxon>Ostreobium</taxon>
    </lineage>
</organism>
<evidence type="ECO:0000259" key="2">
    <source>
        <dbReference type="PROSITE" id="PS50053"/>
    </source>
</evidence>
<evidence type="ECO:0000313" key="5">
    <source>
        <dbReference type="Proteomes" id="UP000708148"/>
    </source>
</evidence>
<gene>
    <name evidence="4" type="ORF">OSTQU699_LOCUS5946</name>
</gene>
<evidence type="ECO:0008006" key="6">
    <source>
        <dbReference type="Google" id="ProtNLM"/>
    </source>
</evidence>
<keyword evidence="1" id="KW-0143">Chaperone</keyword>
<dbReference type="Gene3D" id="1.20.58.120">
    <property type="entry name" value="BAG domain"/>
    <property type="match status" value="1"/>
</dbReference>
<reference evidence="4" key="1">
    <citation type="submission" date="2020-12" db="EMBL/GenBank/DDBJ databases">
        <authorList>
            <person name="Iha C."/>
        </authorList>
    </citation>
    <scope>NUCLEOTIDE SEQUENCE</scope>
</reference>
<protein>
    <recommendedName>
        <fullName evidence="6">BAG family molecular chaperone regulator 1</fullName>
    </recommendedName>
</protein>
<dbReference type="InterPro" id="IPR000626">
    <property type="entry name" value="Ubiquitin-like_dom"/>
</dbReference>
<evidence type="ECO:0000256" key="1">
    <source>
        <dbReference type="ARBA" id="ARBA00023186"/>
    </source>
</evidence>
<dbReference type="GO" id="GO:0050821">
    <property type="term" value="P:protein stabilization"/>
    <property type="evidence" value="ECO:0007669"/>
    <property type="project" value="TreeGrafter"/>
</dbReference>
<dbReference type="PROSITE" id="PS50053">
    <property type="entry name" value="UBIQUITIN_2"/>
    <property type="match status" value="1"/>
</dbReference>
<dbReference type="GO" id="GO:0051087">
    <property type="term" value="F:protein-folding chaperone binding"/>
    <property type="evidence" value="ECO:0007669"/>
    <property type="project" value="InterPro"/>
</dbReference>
<dbReference type="SUPFAM" id="SSF54236">
    <property type="entry name" value="Ubiquitin-like"/>
    <property type="match status" value="1"/>
</dbReference>
<dbReference type="InterPro" id="IPR003103">
    <property type="entry name" value="BAG_domain"/>
</dbReference>
<dbReference type="GO" id="GO:0005737">
    <property type="term" value="C:cytoplasm"/>
    <property type="evidence" value="ECO:0007669"/>
    <property type="project" value="TreeGrafter"/>
</dbReference>
<dbReference type="PROSITE" id="PS51035">
    <property type="entry name" value="BAG"/>
    <property type="match status" value="1"/>
</dbReference>
<dbReference type="Proteomes" id="UP000708148">
    <property type="component" value="Unassembled WGS sequence"/>
</dbReference>
<keyword evidence="5" id="KW-1185">Reference proteome</keyword>
<dbReference type="InterPro" id="IPR029071">
    <property type="entry name" value="Ubiquitin-like_domsf"/>
</dbReference>
<comment type="caution">
    <text evidence="4">The sequence shown here is derived from an EMBL/GenBank/DDBJ whole genome shotgun (WGS) entry which is preliminary data.</text>
</comment>
<evidence type="ECO:0000259" key="3">
    <source>
        <dbReference type="PROSITE" id="PS51035"/>
    </source>
</evidence>
<dbReference type="Gene3D" id="3.10.20.90">
    <property type="entry name" value="Phosphatidylinositol 3-kinase Catalytic Subunit, Chain A, domain 1"/>
    <property type="match status" value="1"/>
</dbReference>
<dbReference type="PANTHER" id="PTHR12329:SF16">
    <property type="entry name" value="BAG FAMILY MOLECULAR CHAPERONE REGULATOR 1"/>
    <property type="match status" value="1"/>
</dbReference>
<dbReference type="SMART" id="SM00213">
    <property type="entry name" value="UBQ"/>
    <property type="match status" value="1"/>
</dbReference>
<feature type="domain" description="Ubiquitin-like" evidence="2">
    <location>
        <begin position="1"/>
        <end position="68"/>
    </location>
</feature>
<dbReference type="PANTHER" id="PTHR12329">
    <property type="entry name" value="BCL2-ASSOCIATED ATHANOGENE"/>
    <property type="match status" value="1"/>
</dbReference>
<dbReference type="InterPro" id="IPR039773">
    <property type="entry name" value="BAG_chaperone_regulator"/>
</dbReference>
<dbReference type="OrthoDB" id="428577at2759"/>
<evidence type="ECO:0000313" key="4">
    <source>
        <dbReference type="EMBL" id="CAD7700587.1"/>
    </source>
</evidence>
<dbReference type="AlphaFoldDB" id="A0A8S1J410"/>
<sequence length="184" mass="20713">MEVLLLHKVTKHAVDVPPGETFGGLKVRIAPICGVPAEHQKLLFRGRERHDKDVLEACGVKAGSKIHVAESSEFKEQKARALEAEEQAAALRASEERRQEAMMKGVLDIKGEIDAAHKEFQLEKGEAGSVLQKKRFLELLTQKLLQLDDLSVTGEAREQRRREISRIQRLCEQLEESTPEEVDN</sequence>
<dbReference type="Pfam" id="PF00240">
    <property type="entry name" value="ubiquitin"/>
    <property type="match status" value="1"/>
</dbReference>
<dbReference type="SUPFAM" id="SSF63491">
    <property type="entry name" value="BAG domain"/>
    <property type="match status" value="1"/>
</dbReference>
<proteinExistence type="predicted"/>
<dbReference type="Pfam" id="PF02179">
    <property type="entry name" value="BAG"/>
    <property type="match status" value="1"/>
</dbReference>
<dbReference type="InterPro" id="IPR036533">
    <property type="entry name" value="BAG_dom_sf"/>
</dbReference>
<accession>A0A8S1J410</accession>
<dbReference type="EMBL" id="CAJHUC010001303">
    <property type="protein sequence ID" value="CAD7700587.1"/>
    <property type="molecule type" value="Genomic_DNA"/>
</dbReference>